<keyword evidence="5" id="KW-0574">Periplasm</keyword>
<evidence type="ECO:0000256" key="3">
    <source>
        <dbReference type="ARBA" id="ARBA00022723"/>
    </source>
</evidence>
<reference evidence="10" key="1">
    <citation type="submission" date="2022-05" db="EMBL/GenBank/DDBJ databases">
        <authorList>
            <person name="Park J.-S."/>
        </authorList>
    </citation>
    <scope>NUCLEOTIDE SEQUENCE</scope>
    <source>
        <strain evidence="10">2012CJ34-3</strain>
    </source>
</reference>
<keyword evidence="3 8" id="KW-0479">Metal-binding</keyword>
<evidence type="ECO:0000256" key="5">
    <source>
        <dbReference type="ARBA" id="ARBA00022764"/>
    </source>
</evidence>
<keyword evidence="11" id="KW-1185">Reference proteome</keyword>
<dbReference type="InterPro" id="IPR026259">
    <property type="entry name" value="MauG/Cytc_peroxidase"/>
</dbReference>
<evidence type="ECO:0000313" key="11">
    <source>
        <dbReference type="Proteomes" id="UP001165381"/>
    </source>
</evidence>
<evidence type="ECO:0000256" key="4">
    <source>
        <dbReference type="ARBA" id="ARBA00022729"/>
    </source>
</evidence>
<feature type="domain" description="Cytochrome c" evidence="9">
    <location>
        <begin position="210"/>
        <end position="323"/>
    </location>
</feature>
<dbReference type="SUPFAM" id="SSF46626">
    <property type="entry name" value="Cytochrome c"/>
    <property type="match status" value="2"/>
</dbReference>
<keyword evidence="4" id="KW-0732">Signal</keyword>
<dbReference type="InterPro" id="IPR036909">
    <property type="entry name" value="Cyt_c-like_dom_sf"/>
</dbReference>
<accession>A0ABT0QH52</accession>
<name>A0ABT0QH52_9FLAO</name>
<organism evidence="10 11">
    <name type="scientific">Jejuia spongiicola</name>
    <dbReference type="NCBI Taxonomy" id="2942207"/>
    <lineage>
        <taxon>Bacteria</taxon>
        <taxon>Pseudomonadati</taxon>
        <taxon>Bacteroidota</taxon>
        <taxon>Flavobacteriia</taxon>
        <taxon>Flavobacteriales</taxon>
        <taxon>Flavobacteriaceae</taxon>
        <taxon>Jejuia</taxon>
    </lineage>
</organism>
<evidence type="ECO:0000256" key="7">
    <source>
        <dbReference type="ARBA" id="ARBA00023004"/>
    </source>
</evidence>
<keyword evidence="7 8" id="KW-0408">Iron</keyword>
<evidence type="ECO:0000259" key="9">
    <source>
        <dbReference type="PROSITE" id="PS51007"/>
    </source>
</evidence>
<dbReference type="Gene3D" id="1.10.760.10">
    <property type="entry name" value="Cytochrome c-like domain"/>
    <property type="match status" value="2"/>
</dbReference>
<evidence type="ECO:0000256" key="1">
    <source>
        <dbReference type="ARBA" id="ARBA00004418"/>
    </source>
</evidence>
<keyword evidence="2 8" id="KW-0349">Heme</keyword>
<dbReference type="RefSeq" id="WP_249973764.1">
    <property type="nucleotide sequence ID" value="NZ_JAMFLZ010000007.1"/>
</dbReference>
<dbReference type="Proteomes" id="UP001165381">
    <property type="component" value="Unassembled WGS sequence"/>
</dbReference>
<keyword evidence="6" id="KW-0560">Oxidoreductase</keyword>
<comment type="subcellular location">
    <subcellularLocation>
        <location evidence="1">Periplasm</location>
    </subcellularLocation>
</comment>
<dbReference type="PANTHER" id="PTHR30600">
    <property type="entry name" value="CYTOCHROME C PEROXIDASE-RELATED"/>
    <property type="match status" value="1"/>
</dbReference>
<dbReference type="InterPro" id="IPR051395">
    <property type="entry name" value="Cytochrome_c_Peroxidase/MauG"/>
</dbReference>
<proteinExistence type="predicted"/>
<dbReference type="PANTHER" id="PTHR30600:SF7">
    <property type="entry name" value="CYTOCHROME C PEROXIDASE-RELATED"/>
    <property type="match status" value="1"/>
</dbReference>
<dbReference type="InterPro" id="IPR004852">
    <property type="entry name" value="Di-haem_cyt_c_peroxidsae"/>
</dbReference>
<dbReference type="PROSITE" id="PS51007">
    <property type="entry name" value="CYTC"/>
    <property type="match status" value="1"/>
</dbReference>
<evidence type="ECO:0000256" key="6">
    <source>
        <dbReference type="ARBA" id="ARBA00023002"/>
    </source>
</evidence>
<evidence type="ECO:0000256" key="8">
    <source>
        <dbReference type="PROSITE-ProRule" id="PRU00433"/>
    </source>
</evidence>
<dbReference type="Pfam" id="PF03150">
    <property type="entry name" value="CCP_MauG"/>
    <property type="match status" value="1"/>
</dbReference>
<dbReference type="EMBL" id="JAMFLZ010000007">
    <property type="protein sequence ID" value="MCL6296316.1"/>
    <property type="molecule type" value="Genomic_DNA"/>
</dbReference>
<comment type="caution">
    <text evidence="10">The sequence shown here is derived from an EMBL/GenBank/DDBJ whole genome shotgun (WGS) entry which is preliminary data.</text>
</comment>
<dbReference type="InterPro" id="IPR009056">
    <property type="entry name" value="Cyt_c-like_dom"/>
</dbReference>
<protein>
    <recommendedName>
        <fullName evidence="9">Cytochrome c domain-containing protein</fullName>
    </recommendedName>
</protein>
<dbReference type="PIRSF" id="PIRSF000294">
    <property type="entry name" value="Cytochrome-c_peroxidase"/>
    <property type="match status" value="1"/>
</dbReference>
<gene>
    <name evidence="10" type="ORF">M3P09_14995</name>
</gene>
<evidence type="ECO:0000256" key="2">
    <source>
        <dbReference type="ARBA" id="ARBA00022617"/>
    </source>
</evidence>
<evidence type="ECO:0000313" key="10">
    <source>
        <dbReference type="EMBL" id="MCL6296316.1"/>
    </source>
</evidence>
<sequence length="339" mass="38901">MYSNKAFTFLFFVICLSFQISSQTNINQEAQSLREILMPYFVPVEQDNQYLNDNQKKIDLGRHLYFDKRLSLNSTISCNSCHDLKKNGTNGAFFLKEKEDGNTFRDTPTIYNVATLSMFNADGGITSLKEKLRHSLINPYEMNVNDEHIIVQRLEDVSTYNTLFRSAFPKSDKAISFDNIIEALQAFIKGLETPAPIDLFIKGNNNALSKEEIEGGYIFNSKSCYSCHTGSNFGGQMIQKLGINEDWPNKNDLGYYRIKKISAYKMFFRVAPLRNVEKTAPYFHDASASQLWYAVKLMGRHERGLEINKEEALKIQLFLSTLSGEIPKDYIKEPKYLLN</sequence>